<reference evidence="7" key="1">
    <citation type="journal article" date="2019" name="Beilstein J. Org. Chem.">
        <title>Nanangenines: drimane sesquiterpenoids as the dominant metabolite cohort of a novel Australian fungus, Aspergillus nanangensis.</title>
        <authorList>
            <person name="Lacey H.J."/>
            <person name="Gilchrist C.L.M."/>
            <person name="Crombie A."/>
            <person name="Kalaitzis J.A."/>
            <person name="Vuong D."/>
            <person name="Rutledge P.J."/>
            <person name="Turner P."/>
            <person name="Pitt J.I."/>
            <person name="Lacey E."/>
            <person name="Chooi Y.H."/>
            <person name="Piggott A.M."/>
        </authorList>
    </citation>
    <scope>NUCLEOTIDE SEQUENCE</scope>
    <source>
        <strain evidence="7">MST-FP2251</strain>
    </source>
</reference>
<feature type="compositionally biased region" description="Pro residues" evidence="5">
    <location>
        <begin position="18"/>
        <end position="27"/>
    </location>
</feature>
<dbReference type="InterPro" id="IPR053187">
    <property type="entry name" value="Notoamide_regulator"/>
</dbReference>
<feature type="region of interest" description="Disordered" evidence="5">
    <location>
        <begin position="142"/>
        <end position="183"/>
    </location>
</feature>
<feature type="domain" description="Zn(2)-C6 fungal-type" evidence="6">
    <location>
        <begin position="39"/>
        <end position="71"/>
    </location>
</feature>
<dbReference type="InterPro" id="IPR001138">
    <property type="entry name" value="Zn2Cys6_DnaBD"/>
</dbReference>
<keyword evidence="8" id="KW-1185">Reference proteome</keyword>
<dbReference type="GO" id="GO:0003677">
    <property type="term" value="F:DNA binding"/>
    <property type="evidence" value="ECO:0007669"/>
    <property type="project" value="UniProtKB-KW"/>
</dbReference>
<dbReference type="CDD" id="cd00067">
    <property type="entry name" value="GAL4"/>
    <property type="match status" value="1"/>
</dbReference>
<proteinExistence type="predicted"/>
<evidence type="ECO:0000256" key="5">
    <source>
        <dbReference type="SAM" id="MobiDB-lite"/>
    </source>
</evidence>
<evidence type="ECO:0000256" key="4">
    <source>
        <dbReference type="ARBA" id="ARBA00023242"/>
    </source>
</evidence>
<dbReference type="PANTHER" id="PTHR47256:SF5">
    <property type="entry name" value="ZN(II)2CYS6 TRANSCRIPTION FACTOR (EUROFUNG)"/>
    <property type="match status" value="1"/>
</dbReference>
<dbReference type="EMBL" id="VCAU01000038">
    <property type="protein sequence ID" value="KAF9889250.1"/>
    <property type="molecule type" value="Genomic_DNA"/>
</dbReference>
<evidence type="ECO:0000259" key="6">
    <source>
        <dbReference type="PROSITE" id="PS50048"/>
    </source>
</evidence>
<evidence type="ECO:0000256" key="1">
    <source>
        <dbReference type="ARBA" id="ARBA00023015"/>
    </source>
</evidence>
<dbReference type="GO" id="GO:0008270">
    <property type="term" value="F:zinc ion binding"/>
    <property type="evidence" value="ECO:0007669"/>
    <property type="project" value="InterPro"/>
</dbReference>
<dbReference type="GO" id="GO:0009893">
    <property type="term" value="P:positive regulation of metabolic process"/>
    <property type="evidence" value="ECO:0007669"/>
    <property type="project" value="UniProtKB-ARBA"/>
</dbReference>
<keyword evidence="1" id="KW-0805">Transcription regulation</keyword>
<dbReference type="Gene3D" id="4.10.240.10">
    <property type="entry name" value="Zn(2)-C6 fungal-type DNA-binding domain"/>
    <property type="match status" value="1"/>
</dbReference>
<comment type="caution">
    <text evidence="7">The sequence shown here is derived from an EMBL/GenBank/DDBJ whole genome shotgun (WGS) entry which is preliminary data.</text>
</comment>
<dbReference type="GO" id="GO:0000981">
    <property type="term" value="F:DNA-binding transcription factor activity, RNA polymerase II-specific"/>
    <property type="evidence" value="ECO:0007669"/>
    <property type="project" value="InterPro"/>
</dbReference>
<organism evidence="7 8">
    <name type="scientific">Aspergillus nanangensis</name>
    <dbReference type="NCBI Taxonomy" id="2582783"/>
    <lineage>
        <taxon>Eukaryota</taxon>
        <taxon>Fungi</taxon>
        <taxon>Dikarya</taxon>
        <taxon>Ascomycota</taxon>
        <taxon>Pezizomycotina</taxon>
        <taxon>Eurotiomycetes</taxon>
        <taxon>Eurotiomycetidae</taxon>
        <taxon>Eurotiales</taxon>
        <taxon>Aspergillaceae</taxon>
        <taxon>Aspergillus</taxon>
        <taxon>Aspergillus subgen. Circumdati</taxon>
    </lineage>
</organism>
<evidence type="ECO:0000256" key="3">
    <source>
        <dbReference type="ARBA" id="ARBA00023163"/>
    </source>
</evidence>
<keyword evidence="4" id="KW-0539">Nucleus</keyword>
<evidence type="ECO:0000313" key="7">
    <source>
        <dbReference type="EMBL" id="KAF9889250.1"/>
    </source>
</evidence>
<dbReference type="SMART" id="SM00066">
    <property type="entry name" value="GAL4"/>
    <property type="match status" value="1"/>
</dbReference>
<gene>
    <name evidence="7" type="ORF">FE257_007563</name>
</gene>
<dbReference type="PROSITE" id="PS50048">
    <property type="entry name" value="ZN2_CY6_FUNGAL_2"/>
    <property type="match status" value="1"/>
</dbReference>
<dbReference type="Pfam" id="PF00172">
    <property type="entry name" value="Zn_clus"/>
    <property type="match status" value="1"/>
</dbReference>
<reference evidence="7" key="2">
    <citation type="submission" date="2020-02" db="EMBL/GenBank/DDBJ databases">
        <authorList>
            <person name="Gilchrist C.L.M."/>
            <person name="Chooi Y.-H."/>
        </authorList>
    </citation>
    <scope>NUCLEOTIDE SEQUENCE</scope>
    <source>
        <strain evidence="7">MST-FP2251</strain>
    </source>
</reference>
<sequence length="183" mass="19683">MAQQGPSRPLRPIAPRMAPDPPAPGPPADEGKIKRASAACGECKRRRTKCSADTTGSPCTECALHGRECVIDEFADKRRKVAAKRAQEDLKYYRGFVEELLEAIQIGHRESVEAIIDVIRSGASHEQIRTVISNSLGRDMKAGKRKAADLDGSIVTARSTPDGTMSSQTPDGVASGRTPDGWT</sequence>
<evidence type="ECO:0000313" key="8">
    <source>
        <dbReference type="Proteomes" id="UP001194746"/>
    </source>
</evidence>
<feature type="region of interest" description="Disordered" evidence="5">
    <location>
        <begin position="1"/>
        <end position="37"/>
    </location>
</feature>
<feature type="compositionally biased region" description="Polar residues" evidence="5">
    <location>
        <begin position="156"/>
        <end position="170"/>
    </location>
</feature>
<keyword evidence="2" id="KW-0238">DNA-binding</keyword>
<accession>A0AAD4CMH2</accession>
<keyword evidence="3" id="KW-0804">Transcription</keyword>
<dbReference type="PROSITE" id="PS00463">
    <property type="entry name" value="ZN2_CY6_FUNGAL_1"/>
    <property type="match status" value="1"/>
</dbReference>
<dbReference type="SUPFAM" id="SSF57701">
    <property type="entry name" value="Zn2/Cys6 DNA-binding domain"/>
    <property type="match status" value="1"/>
</dbReference>
<protein>
    <recommendedName>
        <fullName evidence="6">Zn(2)-C6 fungal-type domain-containing protein</fullName>
    </recommendedName>
</protein>
<evidence type="ECO:0000256" key="2">
    <source>
        <dbReference type="ARBA" id="ARBA00023125"/>
    </source>
</evidence>
<dbReference type="InterPro" id="IPR036864">
    <property type="entry name" value="Zn2-C6_fun-type_DNA-bd_sf"/>
</dbReference>
<name>A0AAD4CMH2_ASPNN</name>
<dbReference type="AlphaFoldDB" id="A0AAD4CMH2"/>
<dbReference type="PANTHER" id="PTHR47256">
    <property type="entry name" value="ZN(II)2CYS6 TRANSCRIPTION FACTOR (EUROFUNG)-RELATED"/>
    <property type="match status" value="1"/>
</dbReference>
<dbReference type="Proteomes" id="UP001194746">
    <property type="component" value="Unassembled WGS sequence"/>
</dbReference>